<sequence>MDSRLSLFAPCPRGLEQVLADELLALGAGDIAPADGGVAFAGDARLMMAANLHCRTASRILLRLAHGGYHAEQDIYRLAMSVDWPRWFDVSRTIKLKADGIAARVKSLDYIALTVKDAICDRFRQAQLGRPSVDTRNPDVRINVFLTADTATVYLDTSGEPLFKRGWREETGEAPLRENLAAGILLLAGYDGSQALLDPLCGSGTFLVEAADIALNRAPGRSRRFGFEALSSFDSASWEKLQLDARKAELPAASLPIRGSDRSQAMVNIARANLERAGLGDLVEVKAADVADTRPHAEHGLIVTNPPYGVRLEEQDQLATWYPELGDWLKAHFAGWTACLFSGDLRLGKLIRLAPKRRTPLFNGSLQCRLFVINMVEGSARKQKDGEEAADVESGDDEQ</sequence>
<reference evidence="5 6" key="1">
    <citation type="submission" date="2018-01" db="EMBL/GenBank/DDBJ databases">
        <title>Genomic Sequence of Chromobacterium MWU13-2610 from wild cranberry bogs within the Cape Cod National Seashore.</title>
        <authorList>
            <person name="O'Hara-Hanley K."/>
            <person name="Soby S."/>
            <person name="Harrison A."/>
        </authorList>
    </citation>
    <scope>NUCLEOTIDE SEQUENCE [LARGE SCALE GENOMIC DNA]</scope>
    <source>
        <strain evidence="5 6">MWU13-2610</strain>
    </source>
</reference>
<evidence type="ECO:0000256" key="2">
    <source>
        <dbReference type="ARBA" id="ARBA00022679"/>
    </source>
</evidence>
<accession>A0A2K4MLR6</accession>
<dbReference type="EMBL" id="PPTF01000068">
    <property type="protein sequence ID" value="POA98027.1"/>
    <property type="molecule type" value="Genomic_DNA"/>
</dbReference>
<organism evidence="5 6">
    <name type="scientific">Chromobacterium sinusclupearum</name>
    <dbReference type="NCBI Taxonomy" id="2077146"/>
    <lineage>
        <taxon>Bacteria</taxon>
        <taxon>Pseudomonadati</taxon>
        <taxon>Pseudomonadota</taxon>
        <taxon>Betaproteobacteria</taxon>
        <taxon>Neisseriales</taxon>
        <taxon>Chromobacteriaceae</taxon>
        <taxon>Chromobacterium</taxon>
    </lineage>
</organism>
<dbReference type="AlphaFoldDB" id="A0A2K4MLR6"/>
<dbReference type="InterPro" id="IPR054170">
    <property type="entry name" value="RlmL_1st"/>
</dbReference>
<proteinExistence type="predicted"/>
<dbReference type="InterPro" id="IPR002052">
    <property type="entry name" value="DNA_methylase_N6_adenine_CS"/>
</dbReference>
<evidence type="ECO:0000313" key="6">
    <source>
        <dbReference type="Proteomes" id="UP000236416"/>
    </source>
</evidence>
<feature type="domain" description="THUMP" evidence="4">
    <location>
        <begin position="46"/>
        <end position="157"/>
    </location>
</feature>
<keyword evidence="2 5" id="KW-0808">Transferase</keyword>
<dbReference type="SMART" id="SM00981">
    <property type="entry name" value="THUMP"/>
    <property type="match status" value="1"/>
</dbReference>
<dbReference type="CDD" id="cd11715">
    <property type="entry name" value="THUMP_AdoMetMT"/>
    <property type="match status" value="1"/>
</dbReference>
<name>A0A2K4MLR6_9NEIS</name>
<evidence type="ECO:0000259" key="4">
    <source>
        <dbReference type="PROSITE" id="PS51165"/>
    </source>
</evidence>
<dbReference type="SUPFAM" id="SSF53335">
    <property type="entry name" value="S-adenosyl-L-methionine-dependent methyltransferases"/>
    <property type="match status" value="1"/>
</dbReference>
<gene>
    <name evidence="5" type="ORF">C2134_14780</name>
</gene>
<dbReference type="InterPro" id="IPR029063">
    <property type="entry name" value="SAM-dependent_MTases_sf"/>
</dbReference>
<keyword evidence="1 5" id="KW-0489">Methyltransferase</keyword>
<dbReference type="PANTHER" id="PTHR47313:SF1">
    <property type="entry name" value="RIBOSOMAL RNA LARGE SUBUNIT METHYLTRANSFERASE K_L"/>
    <property type="match status" value="1"/>
</dbReference>
<dbReference type="GO" id="GO:0070043">
    <property type="term" value="F:rRNA (guanine-N7-)-methyltransferase activity"/>
    <property type="evidence" value="ECO:0007669"/>
    <property type="project" value="TreeGrafter"/>
</dbReference>
<dbReference type="Pfam" id="PF22020">
    <property type="entry name" value="RlmL_1st"/>
    <property type="match status" value="1"/>
</dbReference>
<dbReference type="PROSITE" id="PS00092">
    <property type="entry name" value="N6_MTASE"/>
    <property type="match status" value="1"/>
</dbReference>
<dbReference type="Pfam" id="PF01170">
    <property type="entry name" value="UPF0020"/>
    <property type="match status" value="1"/>
</dbReference>
<dbReference type="PANTHER" id="PTHR47313">
    <property type="entry name" value="RIBOSOMAL RNA LARGE SUBUNIT METHYLTRANSFERASE K/L"/>
    <property type="match status" value="1"/>
</dbReference>
<protein>
    <submittedName>
        <fullName evidence="5">RNA methyltransferase</fullName>
    </submittedName>
</protein>
<dbReference type="GO" id="GO:0008990">
    <property type="term" value="F:rRNA (guanine-N2-)-methyltransferase activity"/>
    <property type="evidence" value="ECO:0007669"/>
    <property type="project" value="TreeGrafter"/>
</dbReference>
<dbReference type="Proteomes" id="UP000236416">
    <property type="component" value="Unassembled WGS sequence"/>
</dbReference>
<dbReference type="InterPro" id="IPR004114">
    <property type="entry name" value="THUMP_dom"/>
</dbReference>
<evidence type="ECO:0000313" key="5">
    <source>
        <dbReference type="EMBL" id="POA98027.1"/>
    </source>
</evidence>
<keyword evidence="3" id="KW-0694">RNA-binding</keyword>
<evidence type="ECO:0000256" key="1">
    <source>
        <dbReference type="ARBA" id="ARBA00022603"/>
    </source>
</evidence>
<dbReference type="Gene3D" id="3.30.2130.30">
    <property type="match status" value="1"/>
</dbReference>
<dbReference type="Pfam" id="PF02926">
    <property type="entry name" value="THUMP"/>
    <property type="match status" value="1"/>
</dbReference>
<dbReference type="Gene3D" id="3.40.50.150">
    <property type="entry name" value="Vaccinia Virus protein VP39"/>
    <property type="match status" value="1"/>
</dbReference>
<dbReference type="InterPro" id="IPR000241">
    <property type="entry name" value="RlmKL-like_Mtase"/>
</dbReference>
<keyword evidence="6" id="KW-1185">Reference proteome</keyword>
<dbReference type="GO" id="GO:0003723">
    <property type="term" value="F:RNA binding"/>
    <property type="evidence" value="ECO:0007669"/>
    <property type="project" value="UniProtKB-UniRule"/>
</dbReference>
<dbReference type="PRINTS" id="PR00507">
    <property type="entry name" value="N12N6MTFRASE"/>
</dbReference>
<comment type="caution">
    <text evidence="5">The sequence shown here is derived from an EMBL/GenBank/DDBJ whole genome shotgun (WGS) entry which is preliminary data.</text>
</comment>
<evidence type="ECO:0000256" key="3">
    <source>
        <dbReference type="PROSITE-ProRule" id="PRU00529"/>
    </source>
</evidence>
<dbReference type="PROSITE" id="PS51165">
    <property type="entry name" value="THUMP"/>
    <property type="match status" value="1"/>
</dbReference>